<feature type="signal peptide" evidence="3">
    <location>
        <begin position="1"/>
        <end position="15"/>
    </location>
</feature>
<feature type="transmembrane region" description="Helical" evidence="2">
    <location>
        <begin position="206"/>
        <end position="226"/>
    </location>
</feature>
<accession>A0A0V1EX96</accession>
<keyword evidence="3" id="KW-0732">Signal</keyword>
<reference evidence="5 6" key="1">
    <citation type="submission" date="2015-01" db="EMBL/GenBank/DDBJ databases">
        <title>Evolution of Trichinella species and genotypes.</title>
        <authorList>
            <person name="Korhonen P.K."/>
            <person name="Edoardo P."/>
            <person name="Giuseppe L.R."/>
            <person name="Gasser R.B."/>
        </authorList>
    </citation>
    <scope>NUCLEOTIDE SEQUENCE [LARGE SCALE GENOMIC DNA]</scope>
    <source>
        <strain evidence="5">ISS13</strain>
    </source>
</reference>
<dbReference type="PANTHER" id="PTHR11360:SF260">
    <property type="entry name" value="MFS DOMAIN-CONTAINING PROTEIN"/>
    <property type="match status" value="1"/>
</dbReference>
<feature type="transmembrane region" description="Helical" evidence="2">
    <location>
        <begin position="490"/>
        <end position="510"/>
    </location>
</feature>
<sequence length="655" mass="71869">MGLNIFHLALQAVLSALFTFNFSSQNGCIAANIIYEWNPICPMKNLFCSMKVIFQVSMSTEKTQKSIPFNALVATDGGYGWVVAFAAFATHVIADGFAYSFGILFPEIQRQFYASKAISSVAGALFMALPLLVGPVASSLIEKYNFRHVTFIGALVTFVGFFVSVFTTNIYILCVAFGILAGSGLGICCTTAIVAVTHYFDKKRGIATSFAVCGTGIGTIIFAPVTEALLNLFYWDGALFILSGISLNLFVCGALLRDPRFSHDTWKFAEKHHSHIKRFSNQDDKAVQKSDGKCHGQNKQLVNFKRSGSFSGLQSASNRSSKCTRRKQQTQMCNSFAQKNAIRSFHLFCLSQLSAQNSQVDSGAVSDINRRQHCSVQIRYLDSGWIEAEAVCSSSVRIYYGRKFSAPEFLVRKPVILLKSLSSELAIQPAKSSWSFMRKFHNQLMMLKNGKLSFFLFANFLFFSFNDIFYNNLPEYSTEFFQITKQTASLLVSIIGLVNTISVILFGALADMPQINNMLWFGFCTAVCGVCVGVIPLTSSFALICTLCIIFGFAISASASMTSLIVVELTNINQFAEAYGLVLFVQGLGNLLGTPFAGALYDITKTYEATFYVGGAGILLSGILVASIDVCSKIVSKITLCFCKIPMHEKENPSS</sequence>
<feature type="transmembrane region" description="Helical" evidence="2">
    <location>
        <begin position="232"/>
        <end position="256"/>
    </location>
</feature>
<evidence type="ECO:0000256" key="2">
    <source>
        <dbReference type="SAM" id="Phobius"/>
    </source>
</evidence>
<dbReference type="InterPro" id="IPR020846">
    <property type="entry name" value="MFS_dom"/>
</dbReference>
<evidence type="ECO:0000256" key="3">
    <source>
        <dbReference type="SAM" id="SignalP"/>
    </source>
</evidence>
<evidence type="ECO:0000313" key="5">
    <source>
        <dbReference type="EMBL" id="KRY78321.1"/>
    </source>
</evidence>
<dbReference type="Pfam" id="PF07690">
    <property type="entry name" value="MFS_1"/>
    <property type="match status" value="2"/>
</dbReference>
<feature type="transmembrane region" description="Helical" evidence="2">
    <location>
        <begin position="517"/>
        <end position="535"/>
    </location>
</feature>
<dbReference type="PROSITE" id="PS50850">
    <property type="entry name" value="MFS"/>
    <property type="match status" value="1"/>
</dbReference>
<feature type="transmembrane region" description="Helical" evidence="2">
    <location>
        <begin position="541"/>
        <end position="566"/>
    </location>
</feature>
<dbReference type="AlphaFoldDB" id="A0A0V1EX96"/>
<evidence type="ECO:0000259" key="4">
    <source>
        <dbReference type="PROSITE" id="PS50850"/>
    </source>
</evidence>
<dbReference type="CDD" id="cd17352">
    <property type="entry name" value="MFS_MCT_SLC16"/>
    <property type="match status" value="1"/>
</dbReference>
<keyword evidence="2" id="KW-0812">Transmembrane</keyword>
<dbReference type="InterPro" id="IPR011701">
    <property type="entry name" value="MFS"/>
</dbReference>
<feature type="transmembrane region" description="Helical" evidence="2">
    <location>
        <begin position="117"/>
        <end position="141"/>
    </location>
</feature>
<gene>
    <name evidence="5" type="primary">SLC16A14</name>
    <name evidence="5" type="ORF">T4A_479</name>
</gene>
<evidence type="ECO:0000256" key="1">
    <source>
        <dbReference type="ARBA" id="ARBA00004141"/>
    </source>
</evidence>
<name>A0A0V1EX96_TRIPS</name>
<feature type="transmembrane region" description="Helical" evidence="2">
    <location>
        <begin position="79"/>
        <end position="105"/>
    </location>
</feature>
<keyword evidence="2" id="KW-0472">Membrane</keyword>
<dbReference type="InterPro" id="IPR036259">
    <property type="entry name" value="MFS_trans_sf"/>
</dbReference>
<evidence type="ECO:0000313" key="6">
    <source>
        <dbReference type="Proteomes" id="UP000054632"/>
    </source>
</evidence>
<comment type="caution">
    <text evidence="5">The sequence shown here is derived from an EMBL/GenBank/DDBJ whole genome shotgun (WGS) entry which is preliminary data.</text>
</comment>
<protein>
    <submittedName>
        <fullName evidence="5">Monocarboxylate transporter 14</fullName>
    </submittedName>
</protein>
<dbReference type="EMBL" id="JYDR01000004">
    <property type="protein sequence ID" value="KRY78321.1"/>
    <property type="molecule type" value="Genomic_DNA"/>
</dbReference>
<organism evidence="5 6">
    <name type="scientific">Trichinella pseudospiralis</name>
    <name type="common">Parasitic roundworm</name>
    <dbReference type="NCBI Taxonomy" id="6337"/>
    <lineage>
        <taxon>Eukaryota</taxon>
        <taxon>Metazoa</taxon>
        <taxon>Ecdysozoa</taxon>
        <taxon>Nematoda</taxon>
        <taxon>Enoplea</taxon>
        <taxon>Dorylaimia</taxon>
        <taxon>Trichinellida</taxon>
        <taxon>Trichinellidae</taxon>
        <taxon>Trichinella</taxon>
    </lineage>
</organism>
<dbReference type="GO" id="GO:0008028">
    <property type="term" value="F:monocarboxylic acid transmembrane transporter activity"/>
    <property type="evidence" value="ECO:0007669"/>
    <property type="project" value="TreeGrafter"/>
</dbReference>
<dbReference type="InterPro" id="IPR050327">
    <property type="entry name" value="Proton-linked_MCT"/>
</dbReference>
<feature type="transmembrane region" description="Helical" evidence="2">
    <location>
        <begin position="452"/>
        <end position="470"/>
    </location>
</feature>
<dbReference type="Proteomes" id="UP000054632">
    <property type="component" value="Unassembled WGS sequence"/>
</dbReference>
<keyword evidence="2" id="KW-1133">Transmembrane helix</keyword>
<dbReference type="GO" id="GO:0016020">
    <property type="term" value="C:membrane"/>
    <property type="evidence" value="ECO:0007669"/>
    <property type="project" value="UniProtKB-SubCell"/>
</dbReference>
<dbReference type="PANTHER" id="PTHR11360">
    <property type="entry name" value="MONOCARBOXYLATE TRANSPORTER"/>
    <property type="match status" value="1"/>
</dbReference>
<dbReference type="SUPFAM" id="SSF103473">
    <property type="entry name" value="MFS general substrate transporter"/>
    <property type="match status" value="1"/>
</dbReference>
<comment type="subcellular location">
    <subcellularLocation>
        <location evidence="1">Membrane</location>
        <topology evidence="1">Multi-pass membrane protein</topology>
    </subcellularLocation>
</comment>
<feature type="transmembrane region" description="Helical" evidence="2">
    <location>
        <begin position="161"/>
        <end position="194"/>
    </location>
</feature>
<feature type="chain" id="PRO_5012520304" evidence="3">
    <location>
        <begin position="16"/>
        <end position="655"/>
    </location>
</feature>
<feature type="domain" description="Major facilitator superfamily (MFS) profile" evidence="4">
    <location>
        <begin position="82"/>
        <end position="633"/>
    </location>
</feature>
<feature type="transmembrane region" description="Helical" evidence="2">
    <location>
        <begin position="609"/>
        <end position="628"/>
    </location>
</feature>
<proteinExistence type="predicted"/>
<feature type="transmembrane region" description="Helical" evidence="2">
    <location>
        <begin position="578"/>
        <end position="597"/>
    </location>
</feature>
<dbReference type="Gene3D" id="1.20.1250.20">
    <property type="entry name" value="MFS general substrate transporter like domains"/>
    <property type="match status" value="2"/>
</dbReference>